<evidence type="ECO:0000256" key="12">
    <source>
        <dbReference type="SAM" id="MobiDB-lite"/>
    </source>
</evidence>
<feature type="transmembrane region" description="Helical" evidence="11">
    <location>
        <begin position="22"/>
        <end position="48"/>
    </location>
</feature>
<evidence type="ECO:0000256" key="9">
    <source>
        <dbReference type="ARBA" id="ARBA00023136"/>
    </source>
</evidence>
<evidence type="ECO:0000256" key="5">
    <source>
        <dbReference type="ARBA" id="ARBA00017467"/>
    </source>
</evidence>
<dbReference type="GO" id="GO:0004577">
    <property type="term" value="F:N-acetylglucosaminyldiphosphodolichol N-acetylglucosaminyltransferase activity"/>
    <property type="evidence" value="ECO:0007669"/>
    <property type="project" value="TreeGrafter"/>
</dbReference>
<dbReference type="Pfam" id="PF08660">
    <property type="entry name" value="Alg14"/>
    <property type="match status" value="1"/>
</dbReference>
<feature type="transmembrane region" description="Helical" evidence="11">
    <location>
        <begin position="152"/>
        <end position="171"/>
    </location>
</feature>
<protein>
    <recommendedName>
        <fullName evidence="5 11">UDP-N-acetylglucosamine transferase subunit ALG14</fullName>
    </recommendedName>
    <alternativeName>
        <fullName evidence="10 11">Asparagine-linked glycosylation protein 14</fullName>
    </alternativeName>
</protein>
<evidence type="ECO:0000256" key="7">
    <source>
        <dbReference type="ARBA" id="ARBA00022824"/>
    </source>
</evidence>
<dbReference type="GO" id="GO:0006488">
    <property type="term" value="P:dolichol-linked oligosaccharide biosynthetic process"/>
    <property type="evidence" value="ECO:0007669"/>
    <property type="project" value="InterPro"/>
</dbReference>
<evidence type="ECO:0000256" key="3">
    <source>
        <dbReference type="ARBA" id="ARBA00009731"/>
    </source>
</evidence>
<comment type="similarity">
    <text evidence="3 11">Belongs to the ALG14 family.</text>
</comment>
<dbReference type="PANTHER" id="PTHR12154:SF4">
    <property type="entry name" value="UDP-N-ACETYLGLUCOSAMINE TRANSFERASE SUBUNIT ALG14 HOMOLOG"/>
    <property type="match status" value="1"/>
</dbReference>
<sequence length="255" mass="27488">MDITAITIRDALDLLHEWRHPVLVLVFSCAAVGVAGVGIFFLLVTTLVQSYRQPPEKHPHGASAMFVLGSGGHTTELLGMISQLDFALYPTRTYVSFSGDTLSTVRALQLEREKSVTTTSTTTTTTSAAPAPAPGQVTTLALPRARTVGQSYFTSIFTSAACGFECVFAVAKVRPDIVVCNGPGSCVLICFAALVLRATRIKLTRLVYVESIARVNSLSLTGRILISVVDRFIVQWPALAEQYKDKGVEYFGILA</sequence>
<evidence type="ECO:0000256" key="4">
    <source>
        <dbReference type="ARBA" id="ARBA00011335"/>
    </source>
</evidence>
<evidence type="ECO:0000313" key="13">
    <source>
        <dbReference type="EMBL" id="KAJ8103230.1"/>
    </source>
</evidence>
<evidence type="ECO:0000256" key="6">
    <source>
        <dbReference type="ARBA" id="ARBA00022692"/>
    </source>
</evidence>
<comment type="subcellular location">
    <subcellularLocation>
        <location evidence="1 11">Endoplasmic reticulum membrane</location>
        <topology evidence="1 11">Single-pass membrane protein</topology>
    </subcellularLocation>
    <subcellularLocation>
        <location evidence="2">Nucleus membrane</location>
        <topology evidence="2">Single-pass membrane protein</topology>
    </subcellularLocation>
</comment>
<keyword evidence="9 11" id="KW-0472">Membrane</keyword>
<dbReference type="EMBL" id="JARPMG010000002">
    <property type="protein sequence ID" value="KAJ8103230.1"/>
    <property type="molecule type" value="Genomic_DNA"/>
</dbReference>
<evidence type="ECO:0000313" key="14">
    <source>
        <dbReference type="Proteomes" id="UP001217417"/>
    </source>
</evidence>
<dbReference type="InterPro" id="IPR013969">
    <property type="entry name" value="Oligosacch_biosynth_Alg14"/>
</dbReference>
<reference evidence="13" key="1">
    <citation type="submission" date="2023-03" db="EMBL/GenBank/DDBJ databases">
        <title>Near-Complete genome sequence of Lipomyces tetrasporous NRRL Y-64009, an oleaginous yeast capable of growing on lignocellulosic hydrolysates.</title>
        <authorList>
            <consortium name="Lawrence Berkeley National Laboratory"/>
            <person name="Jagtap S.S."/>
            <person name="Liu J.-J."/>
            <person name="Walukiewicz H.E."/>
            <person name="Pangilinan J."/>
            <person name="Lipzen A."/>
            <person name="Ahrendt S."/>
            <person name="Koriabine M."/>
            <person name="Cobaugh K."/>
            <person name="Salamov A."/>
            <person name="Yoshinaga Y."/>
            <person name="Ng V."/>
            <person name="Daum C."/>
            <person name="Grigoriev I.V."/>
            <person name="Slininger P.J."/>
            <person name="Dien B.S."/>
            <person name="Jin Y.-S."/>
            <person name="Rao C.V."/>
        </authorList>
    </citation>
    <scope>NUCLEOTIDE SEQUENCE</scope>
    <source>
        <strain evidence="13">NRRL Y-64009</strain>
    </source>
</reference>
<keyword evidence="7 11" id="KW-0256">Endoplasmic reticulum</keyword>
<evidence type="ECO:0000256" key="10">
    <source>
        <dbReference type="ARBA" id="ARBA00032062"/>
    </source>
</evidence>
<evidence type="ECO:0000256" key="1">
    <source>
        <dbReference type="ARBA" id="ARBA00004389"/>
    </source>
</evidence>
<comment type="function">
    <text evidence="11">Involved in protein N-glycosylation. Essential for the second step of the dolichol-linked oligosaccharide pathway. Anchors the catalytic subunit ALG13 to the ER.</text>
</comment>
<dbReference type="Proteomes" id="UP001217417">
    <property type="component" value="Unassembled WGS sequence"/>
</dbReference>
<evidence type="ECO:0000256" key="11">
    <source>
        <dbReference type="RuleBase" id="RU362127"/>
    </source>
</evidence>
<dbReference type="GO" id="GO:0043541">
    <property type="term" value="C:UDP-N-acetylglucosamine transferase complex"/>
    <property type="evidence" value="ECO:0007669"/>
    <property type="project" value="TreeGrafter"/>
</dbReference>
<accession>A0AAD7QXK3</accession>
<feature type="compositionally biased region" description="Low complexity" evidence="12">
    <location>
        <begin position="117"/>
        <end position="130"/>
    </location>
</feature>
<keyword evidence="6 11" id="KW-0812">Transmembrane</keyword>
<gene>
    <name evidence="11" type="primary">ALG14</name>
    <name evidence="13" type="ORF">POJ06DRAFT_246954</name>
</gene>
<comment type="caution">
    <text evidence="13">The sequence shown here is derived from an EMBL/GenBank/DDBJ whole genome shotgun (WGS) entry which is preliminary data.</text>
</comment>
<dbReference type="PANTHER" id="PTHR12154">
    <property type="entry name" value="GLYCOSYL TRANSFERASE-RELATED"/>
    <property type="match status" value="1"/>
</dbReference>
<keyword evidence="14" id="KW-1185">Reference proteome</keyword>
<dbReference type="AlphaFoldDB" id="A0AAD7QXK3"/>
<keyword evidence="8 11" id="KW-1133">Transmembrane helix</keyword>
<name>A0AAD7QXK3_9ASCO</name>
<comment type="subunit">
    <text evidence="4 11">Heterodimer with ALG13 to form a functional enzyme.</text>
</comment>
<feature type="region of interest" description="Disordered" evidence="12">
    <location>
        <begin position="115"/>
        <end position="134"/>
    </location>
</feature>
<organism evidence="13 14">
    <name type="scientific">Lipomyces tetrasporus</name>
    <dbReference type="NCBI Taxonomy" id="54092"/>
    <lineage>
        <taxon>Eukaryota</taxon>
        <taxon>Fungi</taxon>
        <taxon>Dikarya</taxon>
        <taxon>Ascomycota</taxon>
        <taxon>Saccharomycotina</taxon>
        <taxon>Lipomycetes</taxon>
        <taxon>Lipomycetales</taxon>
        <taxon>Lipomycetaceae</taxon>
        <taxon>Lipomyces</taxon>
    </lineage>
</organism>
<comment type="caution">
    <text evidence="11">Lacks conserved residue(s) required for the propagation of feature annotation.</text>
</comment>
<feature type="transmembrane region" description="Helical" evidence="11">
    <location>
        <begin position="177"/>
        <end position="196"/>
    </location>
</feature>
<evidence type="ECO:0000256" key="2">
    <source>
        <dbReference type="ARBA" id="ARBA00004590"/>
    </source>
</evidence>
<dbReference type="GO" id="GO:0031965">
    <property type="term" value="C:nuclear membrane"/>
    <property type="evidence" value="ECO:0007669"/>
    <property type="project" value="UniProtKB-SubCell"/>
</dbReference>
<evidence type="ECO:0000256" key="8">
    <source>
        <dbReference type="ARBA" id="ARBA00022989"/>
    </source>
</evidence>
<dbReference type="Gene3D" id="3.40.50.2000">
    <property type="entry name" value="Glycogen Phosphorylase B"/>
    <property type="match status" value="1"/>
</dbReference>
<proteinExistence type="inferred from homology"/>